<accession>A0A9P6CA81</accession>
<dbReference type="Proteomes" id="UP000807353">
    <property type="component" value="Unassembled WGS sequence"/>
</dbReference>
<protein>
    <recommendedName>
        <fullName evidence="3">Alcohol dehydrogenase iron-type/glycerol dehydrogenase GldA domain-containing protein</fullName>
    </recommendedName>
</protein>
<dbReference type="OrthoDB" id="3360544at2759"/>
<dbReference type="SUPFAM" id="SSF56796">
    <property type="entry name" value="Dehydroquinate synthase-like"/>
    <property type="match status" value="1"/>
</dbReference>
<dbReference type="Gene3D" id="3.40.50.1970">
    <property type="match status" value="1"/>
</dbReference>
<evidence type="ECO:0008006" key="3">
    <source>
        <dbReference type="Google" id="ProtNLM"/>
    </source>
</evidence>
<dbReference type="AlphaFoldDB" id="A0A9P6CA81"/>
<reference evidence="1" key="1">
    <citation type="submission" date="2020-11" db="EMBL/GenBank/DDBJ databases">
        <authorList>
            <consortium name="DOE Joint Genome Institute"/>
            <person name="Ahrendt S."/>
            <person name="Riley R."/>
            <person name="Andreopoulos W."/>
            <person name="Labutti K."/>
            <person name="Pangilinan J."/>
            <person name="Ruiz-Duenas F.J."/>
            <person name="Barrasa J.M."/>
            <person name="Sanchez-Garcia M."/>
            <person name="Camarero S."/>
            <person name="Miyauchi S."/>
            <person name="Serrano A."/>
            <person name="Linde D."/>
            <person name="Babiker R."/>
            <person name="Drula E."/>
            <person name="Ayuso-Fernandez I."/>
            <person name="Pacheco R."/>
            <person name="Padilla G."/>
            <person name="Ferreira P."/>
            <person name="Barriuso J."/>
            <person name="Kellner H."/>
            <person name="Castanera R."/>
            <person name="Alfaro M."/>
            <person name="Ramirez L."/>
            <person name="Pisabarro A.G."/>
            <person name="Kuo A."/>
            <person name="Tritt A."/>
            <person name="Lipzen A."/>
            <person name="He G."/>
            <person name="Yan M."/>
            <person name="Ng V."/>
            <person name="Cullen D."/>
            <person name="Martin F."/>
            <person name="Rosso M.-N."/>
            <person name="Henrissat B."/>
            <person name="Hibbett D."/>
            <person name="Martinez A.T."/>
            <person name="Grigoriev I.V."/>
        </authorList>
    </citation>
    <scope>NUCLEOTIDE SEQUENCE</scope>
    <source>
        <strain evidence="1">CBS 247.69</strain>
    </source>
</reference>
<name>A0A9P6CA81_9AGAR</name>
<organism evidence="1 2">
    <name type="scientific">Collybia nuda</name>
    <dbReference type="NCBI Taxonomy" id="64659"/>
    <lineage>
        <taxon>Eukaryota</taxon>
        <taxon>Fungi</taxon>
        <taxon>Dikarya</taxon>
        <taxon>Basidiomycota</taxon>
        <taxon>Agaricomycotina</taxon>
        <taxon>Agaricomycetes</taxon>
        <taxon>Agaricomycetidae</taxon>
        <taxon>Agaricales</taxon>
        <taxon>Tricholomatineae</taxon>
        <taxon>Clitocybaceae</taxon>
        <taxon>Collybia</taxon>
    </lineage>
</organism>
<evidence type="ECO:0000313" key="2">
    <source>
        <dbReference type="Proteomes" id="UP000807353"/>
    </source>
</evidence>
<evidence type="ECO:0000313" key="1">
    <source>
        <dbReference type="EMBL" id="KAF9458151.1"/>
    </source>
</evidence>
<sequence length="139" mass="14696">MKLVRILPLVYNALSSRVIFGTTPTNITDDAVGLAQKLGVDCLVALGGRSIIGLGKAIALHTDLKIVITTSYAVSEATPLIGQTEETHTMILPHAIAYNVSYAKSAIAKVASSLSAENAAQAVYDLAKGTVFIERIRNE</sequence>
<dbReference type="EMBL" id="MU150348">
    <property type="protein sequence ID" value="KAF9458151.1"/>
    <property type="molecule type" value="Genomic_DNA"/>
</dbReference>
<comment type="caution">
    <text evidence="1">The sequence shown here is derived from an EMBL/GenBank/DDBJ whole genome shotgun (WGS) entry which is preliminary data.</text>
</comment>
<gene>
    <name evidence="1" type="ORF">BDZ94DRAFT_1325718</name>
</gene>
<keyword evidence="2" id="KW-1185">Reference proteome</keyword>
<proteinExistence type="predicted"/>